<dbReference type="InterPro" id="IPR027214">
    <property type="entry name" value="Cystatin"/>
</dbReference>
<evidence type="ECO:0000313" key="2">
    <source>
        <dbReference type="EMBL" id="KAL3521038.1"/>
    </source>
</evidence>
<dbReference type="GO" id="GO:0004869">
    <property type="term" value="F:cysteine-type endopeptidase inhibitor activity"/>
    <property type="evidence" value="ECO:0007669"/>
    <property type="project" value="UniProtKB-KW"/>
</dbReference>
<protein>
    <recommendedName>
        <fullName evidence="1">Cysteine proteinase inhibitor</fullName>
    </recommendedName>
</protein>
<proteinExistence type="inferred from homology"/>
<accession>A0ABD2ZP72</accession>
<dbReference type="PANTHER" id="PTHR11413">
    <property type="entry name" value="CYSTATIN FAMILY MEMBER"/>
    <property type="match status" value="1"/>
</dbReference>
<dbReference type="SUPFAM" id="SSF54403">
    <property type="entry name" value="Cystatin/monellin"/>
    <property type="match status" value="1"/>
</dbReference>
<evidence type="ECO:0000313" key="3">
    <source>
        <dbReference type="Proteomes" id="UP001630127"/>
    </source>
</evidence>
<dbReference type="AlphaFoldDB" id="A0ABD2ZP72"/>
<dbReference type="EMBL" id="JBJUIK010000008">
    <property type="protein sequence ID" value="KAL3521038.1"/>
    <property type="molecule type" value="Genomic_DNA"/>
</dbReference>
<evidence type="ECO:0000256" key="1">
    <source>
        <dbReference type="RuleBase" id="RU362130"/>
    </source>
</evidence>
<comment type="caution">
    <text evidence="2">The sequence shown here is derived from an EMBL/GenBank/DDBJ whole genome shotgun (WGS) entry which is preliminary data.</text>
</comment>
<name>A0ABD2ZP72_9GENT</name>
<gene>
    <name evidence="2" type="ORF">ACH5RR_019187</name>
</gene>
<keyword evidence="3" id="KW-1185">Reference proteome</keyword>
<dbReference type="InterPro" id="IPR046350">
    <property type="entry name" value="Cystatin_sf"/>
</dbReference>
<sequence>MALRVALNRARPWGCRRGYQLLEKVNLGFLGAIDSSGSVVELNYFRRYPSSNQFCRHYFMPPPPPYMTVDGKCFSGVFRVPNSRVLQLAKFAVKKHNEDQGGSGDDILRLVRVVRAGTELDFDMLYRITLEAVDEKKGELNVYYAEVLDCLSNKTTKLICWKLVDHSFSYPYGEIRRSKRSLMSRKRCNAARKNDIIRDWLNHMSLQFMDEMISRGIIFFEHIVHLDPLKQILDFEKSLLNAEISSGNAIDPLLTVASDVIVPVVDIESYQNIYNYALAAVRTRNTNEDDVIRLEEVLWASKSKIDGVIYYIILLEAMDGKEELNFYLTIIKVRKLVNELIKFLLINPWNPLKTDEVLEGPNKTVGCLKGV</sequence>
<organism evidence="2 3">
    <name type="scientific">Cinchona calisaya</name>
    <dbReference type="NCBI Taxonomy" id="153742"/>
    <lineage>
        <taxon>Eukaryota</taxon>
        <taxon>Viridiplantae</taxon>
        <taxon>Streptophyta</taxon>
        <taxon>Embryophyta</taxon>
        <taxon>Tracheophyta</taxon>
        <taxon>Spermatophyta</taxon>
        <taxon>Magnoliopsida</taxon>
        <taxon>eudicotyledons</taxon>
        <taxon>Gunneridae</taxon>
        <taxon>Pentapetalae</taxon>
        <taxon>asterids</taxon>
        <taxon>lamiids</taxon>
        <taxon>Gentianales</taxon>
        <taxon>Rubiaceae</taxon>
        <taxon>Cinchonoideae</taxon>
        <taxon>Cinchoneae</taxon>
        <taxon>Cinchona</taxon>
    </lineage>
</organism>
<reference evidence="2 3" key="1">
    <citation type="submission" date="2024-11" db="EMBL/GenBank/DDBJ databases">
        <title>A near-complete genome assembly of Cinchona calisaya.</title>
        <authorList>
            <person name="Lian D.C."/>
            <person name="Zhao X.W."/>
            <person name="Wei L."/>
        </authorList>
    </citation>
    <scope>NUCLEOTIDE SEQUENCE [LARGE SCALE GENOMIC DNA]</scope>
    <source>
        <tissue evidence="2">Nenye</tissue>
    </source>
</reference>
<dbReference type="PANTHER" id="PTHR11413:SF110">
    <property type="entry name" value="CYSTEINE PROTEINASE INHIBITOR 6"/>
    <property type="match status" value="1"/>
</dbReference>
<dbReference type="Proteomes" id="UP001630127">
    <property type="component" value="Unassembled WGS sequence"/>
</dbReference>
<keyword evidence="1" id="KW-0789">Thiol protease inhibitor</keyword>
<keyword evidence="1" id="KW-0646">Protease inhibitor</keyword>
<comment type="similarity">
    <text evidence="1">Belongs to the cystatin family. Phytocystatin subfamily.</text>
</comment>
<dbReference type="Gene3D" id="3.10.450.10">
    <property type="match status" value="1"/>
</dbReference>